<proteinExistence type="predicted"/>
<accession>A0A414HRX3</accession>
<sequence length="61" mass="7286">MVGDKVAKNKGVFFVIFATYPYQNTTWLYSIKNNRPLDWSKSSGYFHLTKRSFYSTQKMFF</sequence>
<dbReference type="EMBL" id="QSJP01000003">
    <property type="protein sequence ID" value="RHD90124.1"/>
    <property type="molecule type" value="Genomic_DNA"/>
</dbReference>
<dbReference type="Proteomes" id="UP000284785">
    <property type="component" value="Unassembled WGS sequence"/>
</dbReference>
<comment type="caution">
    <text evidence="1">The sequence shown here is derived from an EMBL/GenBank/DDBJ whole genome shotgun (WGS) entry which is preliminary data.</text>
</comment>
<reference evidence="1 2" key="1">
    <citation type="submission" date="2018-08" db="EMBL/GenBank/DDBJ databases">
        <title>A genome reference for cultivated species of the human gut microbiota.</title>
        <authorList>
            <person name="Zou Y."/>
            <person name="Xue W."/>
            <person name="Luo G."/>
        </authorList>
    </citation>
    <scope>NUCLEOTIDE SEQUENCE [LARGE SCALE GENOMIC DNA]</scope>
    <source>
        <strain evidence="1 2">AM30-26</strain>
    </source>
</reference>
<gene>
    <name evidence="1" type="ORF">DW780_03760</name>
</gene>
<dbReference type="AlphaFoldDB" id="A0A414HRX3"/>
<protein>
    <submittedName>
        <fullName evidence="1">Uncharacterized protein</fullName>
    </submittedName>
</protein>
<organism evidence="1 2">
    <name type="scientific">Bacteroides thetaiotaomicron</name>
    <dbReference type="NCBI Taxonomy" id="818"/>
    <lineage>
        <taxon>Bacteria</taxon>
        <taxon>Pseudomonadati</taxon>
        <taxon>Bacteroidota</taxon>
        <taxon>Bacteroidia</taxon>
        <taxon>Bacteroidales</taxon>
        <taxon>Bacteroidaceae</taxon>
        <taxon>Bacteroides</taxon>
    </lineage>
</organism>
<name>A0A414HRX3_BACT4</name>
<evidence type="ECO:0000313" key="1">
    <source>
        <dbReference type="EMBL" id="RHD90124.1"/>
    </source>
</evidence>
<evidence type="ECO:0000313" key="2">
    <source>
        <dbReference type="Proteomes" id="UP000284785"/>
    </source>
</evidence>